<keyword evidence="2" id="KW-1185">Reference proteome</keyword>
<proteinExistence type="predicted"/>
<reference evidence="1" key="1">
    <citation type="submission" date="2021-01" db="UniProtKB">
        <authorList>
            <consortium name="EnsemblMetazoa"/>
        </authorList>
    </citation>
    <scope>IDENTIFICATION</scope>
</reference>
<evidence type="ECO:0000313" key="1">
    <source>
        <dbReference type="EnsemblMetazoa" id="XP_022653606"/>
    </source>
</evidence>
<protein>
    <submittedName>
        <fullName evidence="1">Uncharacterized protein</fullName>
    </submittedName>
</protein>
<dbReference type="EnsemblMetazoa" id="XM_022797871">
    <property type="protein sequence ID" value="XP_022653606"/>
    <property type="gene ID" value="LOC111247207"/>
</dbReference>
<dbReference type="AlphaFoldDB" id="A0A7M7JKJ6"/>
<evidence type="ECO:0000313" key="2">
    <source>
        <dbReference type="Proteomes" id="UP000594260"/>
    </source>
</evidence>
<sequence>MKVHTVMCGNSQETCMFCENKYFVRDRPVHRRNCSGYRTYCAERLFYIRAIEHWKPNDNLVTSRFDIDVLIEYTGSLIKRMDRAALELKQRRRALMYLRRRAQKNKFMVPNFEALRASSISPINISGFPTLPPLPRPVQPFTAVNPSGAPAETTCTAVVPYVPLTTLPLQARSATLLPPPQSTPFALAQRPTATAKRHTVYYTGAVMAHDSNFTSHNPGTEEELC</sequence>
<dbReference type="RefSeq" id="XP_022653606.1">
    <property type="nucleotide sequence ID" value="XM_022797871.1"/>
</dbReference>
<organism evidence="1 2">
    <name type="scientific">Varroa destructor</name>
    <name type="common">Honeybee mite</name>
    <dbReference type="NCBI Taxonomy" id="109461"/>
    <lineage>
        <taxon>Eukaryota</taxon>
        <taxon>Metazoa</taxon>
        <taxon>Ecdysozoa</taxon>
        <taxon>Arthropoda</taxon>
        <taxon>Chelicerata</taxon>
        <taxon>Arachnida</taxon>
        <taxon>Acari</taxon>
        <taxon>Parasitiformes</taxon>
        <taxon>Mesostigmata</taxon>
        <taxon>Gamasina</taxon>
        <taxon>Dermanyssoidea</taxon>
        <taxon>Varroidae</taxon>
        <taxon>Varroa</taxon>
    </lineage>
</organism>
<dbReference type="GeneID" id="111247207"/>
<accession>A0A7M7JKJ6</accession>
<name>A0A7M7JKJ6_VARDE</name>
<dbReference type="Proteomes" id="UP000594260">
    <property type="component" value="Unplaced"/>
</dbReference>